<organism evidence="3 4">
    <name type="scientific">Zootermopsis nevadensis</name>
    <name type="common">Dampwood termite</name>
    <dbReference type="NCBI Taxonomy" id="136037"/>
    <lineage>
        <taxon>Eukaryota</taxon>
        <taxon>Metazoa</taxon>
        <taxon>Ecdysozoa</taxon>
        <taxon>Arthropoda</taxon>
        <taxon>Hexapoda</taxon>
        <taxon>Insecta</taxon>
        <taxon>Pterygota</taxon>
        <taxon>Neoptera</taxon>
        <taxon>Polyneoptera</taxon>
        <taxon>Dictyoptera</taxon>
        <taxon>Blattodea</taxon>
        <taxon>Blattoidea</taxon>
        <taxon>Termitoidae</taxon>
        <taxon>Termopsidae</taxon>
        <taxon>Zootermopsis</taxon>
    </lineage>
</organism>
<dbReference type="EMBL" id="KK868975">
    <property type="protein sequence ID" value="KDR17376.1"/>
    <property type="molecule type" value="Genomic_DNA"/>
</dbReference>
<dbReference type="InParanoid" id="A0A067R361"/>
<reference evidence="3 4" key="1">
    <citation type="journal article" date="2014" name="Nat. Commun.">
        <title>Molecular traces of alternative social organization in a termite genome.</title>
        <authorList>
            <person name="Terrapon N."/>
            <person name="Li C."/>
            <person name="Robertson H.M."/>
            <person name="Ji L."/>
            <person name="Meng X."/>
            <person name="Booth W."/>
            <person name="Chen Z."/>
            <person name="Childers C.P."/>
            <person name="Glastad K.M."/>
            <person name="Gokhale K."/>
            <person name="Gowin J."/>
            <person name="Gronenberg W."/>
            <person name="Hermansen R.A."/>
            <person name="Hu H."/>
            <person name="Hunt B.G."/>
            <person name="Huylmans A.K."/>
            <person name="Khalil S.M."/>
            <person name="Mitchell R.D."/>
            <person name="Munoz-Torres M.C."/>
            <person name="Mustard J.A."/>
            <person name="Pan H."/>
            <person name="Reese J.T."/>
            <person name="Scharf M.E."/>
            <person name="Sun F."/>
            <person name="Vogel H."/>
            <person name="Xiao J."/>
            <person name="Yang W."/>
            <person name="Yang Z."/>
            <person name="Yang Z."/>
            <person name="Zhou J."/>
            <person name="Zhu J."/>
            <person name="Brent C.S."/>
            <person name="Elsik C.G."/>
            <person name="Goodisman M.A."/>
            <person name="Liberles D.A."/>
            <person name="Roe R.M."/>
            <person name="Vargo E.L."/>
            <person name="Vilcinskas A."/>
            <person name="Wang J."/>
            <person name="Bornberg-Bauer E."/>
            <person name="Korb J."/>
            <person name="Zhang G."/>
            <person name="Liebig J."/>
        </authorList>
    </citation>
    <scope>NUCLEOTIDE SEQUENCE [LARGE SCALE GENOMIC DNA]</scope>
    <source>
        <tissue evidence="3">Whole organism</tissue>
    </source>
</reference>
<dbReference type="SMART" id="SM00175">
    <property type="entry name" value="RAB"/>
    <property type="match status" value="1"/>
</dbReference>
<accession>A0A067R361</accession>
<dbReference type="FunFam" id="3.40.50.300:FF:001447">
    <property type="entry name" value="Ras-related protein Rab-1B"/>
    <property type="match status" value="1"/>
</dbReference>
<evidence type="ECO:0008006" key="5">
    <source>
        <dbReference type="Google" id="ProtNLM"/>
    </source>
</evidence>
<dbReference type="SMART" id="SM00173">
    <property type="entry name" value="RAS"/>
    <property type="match status" value="1"/>
</dbReference>
<dbReference type="Proteomes" id="UP000027135">
    <property type="component" value="Unassembled WGS sequence"/>
</dbReference>
<dbReference type="eggNOG" id="KOG0078">
    <property type="taxonomic scope" value="Eukaryota"/>
</dbReference>
<name>A0A067R361_ZOONE</name>
<dbReference type="STRING" id="136037.A0A067R361"/>
<dbReference type="PROSITE" id="PS51419">
    <property type="entry name" value="RAB"/>
    <property type="match status" value="1"/>
</dbReference>
<dbReference type="PROSITE" id="PS51421">
    <property type="entry name" value="RAS"/>
    <property type="match status" value="1"/>
</dbReference>
<evidence type="ECO:0000313" key="4">
    <source>
        <dbReference type="Proteomes" id="UP000027135"/>
    </source>
</evidence>
<dbReference type="Pfam" id="PF00071">
    <property type="entry name" value="Ras"/>
    <property type="match status" value="1"/>
</dbReference>
<dbReference type="Gene3D" id="3.40.50.300">
    <property type="entry name" value="P-loop containing nucleotide triphosphate hydrolases"/>
    <property type="match status" value="1"/>
</dbReference>
<dbReference type="InterPro" id="IPR005225">
    <property type="entry name" value="Small_GTP-bd"/>
</dbReference>
<dbReference type="PRINTS" id="PR00449">
    <property type="entry name" value="RASTRNSFRMNG"/>
</dbReference>
<keyword evidence="4" id="KW-1185">Reference proteome</keyword>
<evidence type="ECO:0000313" key="3">
    <source>
        <dbReference type="EMBL" id="KDR17376.1"/>
    </source>
</evidence>
<dbReference type="PANTHER" id="PTHR47978">
    <property type="match status" value="1"/>
</dbReference>
<protein>
    <recommendedName>
        <fullName evidence="5">Ras-related protein Rab-28</fullName>
    </recommendedName>
</protein>
<dbReference type="InterPro" id="IPR001806">
    <property type="entry name" value="Small_GTPase"/>
</dbReference>
<dbReference type="SMART" id="SM00174">
    <property type="entry name" value="RHO"/>
    <property type="match status" value="1"/>
</dbReference>
<dbReference type="InterPro" id="IPR027417">
    <property type="entry name" value="P-loop_NTPase"/>
</dbReference>
<evidence type="ECO:0000256" key="2">
    <source>
        <dbReference type="ARBA" id="ARBA00022741"/>
    </source>
</evidence>
<keyword evidence="2" id="KW-0547">Nucleotide-binding</keyword>
<dbReference type="SUPFAM" id="SSF52540">
    <property type="entry name" value="P-loop containing nucleoside triphosphate hydrolases"/>
    <property type="match status" value="1"/>
</dbReference>
<proteinExistence type="inferred from homology"/>
<dbReference type="NCBIfam" id="TIGR00231">
    <property type="entry name" value="small_GTP"/>
    <property type="match status" value="1"/>
</dbReference>
<dbReference type="GO" id="GO:0005525">
    <property type="term" value="F:GTP binding"/>
    <property type="evidence" value="ECO:0007669"/>
    <property type="project" value="InterPro"/>
</dbReference>
<comment type="similarity">
    <text evidence="1">Belongs to the small GTPase superfamily. Rab family.</text>
</comment>
<sequence length="169" mass="18887">MSDSEDEAVERQLKIVIVGEAGSGKTCLASRYCHDEFTRQYFPTAGVDFFLKRTVLSGAGNITLQIWDVGGQSLAGNMLDKYIFGADVILLVFDITNIVSFDSLEEWLDTIRKVTVSQEPQPMIAVVANKCDLEHKRKVRPDRQHKFSQENGLSSHLVSARTGEMVSYI</sequence>
<evidence type="ECO:0000256" key="1">
    <source>
        <dbReference type="ARBA" id="ARBA00006270"/>
    </source>
</evidence>
<dbReference type="OMA" id="PHEMQVL"/>
<dbReference type="AlphaFoldDB" id="A0A067R361"/>
<dbReference type="GO" id="GO:0003924">
    <property type="term" value="F:GTPase activity"/>
    <property type="evidence" value="ECO:0007669"/>
    <property type="project" value="InterPro"/>
</dbReference>
<gene>
    <name evidence="3" type="ORF">L798_08905</name>
</gene>